<dbReference type="SUPFAM" id="SSF54593">
    <property type="entry name" value="Glyoxalase/Bleomycin resistance protein/Dihydroxybiphenyl dioxygenase"/>
    <property type="match status" value="1"/>
</dbReference>
<proteinExistence type="predicted"/>
<dbReference type="Proteomes" id="UP001148125">
    <property type="component" value="Unassembled WGS sequence"/>
</dbReference>
<reference evidence="2" key="1">
    <citation type="submission" date="2024-05" db="EMBL/GenBank/DDBJ databases">
        <title>Alkalihalobacillus sp. strain MEB203 novel alkaliphilic bacterium from Lonar Lake, India.</title>
        <authorList>
            <person name="Joshi A."/>
            <person name="Thite S."/>
            <person name="Mengade P."/>
        </authorList>
    </citation>
    <scope>NUCLEOTIDE SEQUENCE</scope>
    <source>
        <strain evidence="2">MEB 203</strain>
    </source>
</reference>
<dbReference type="InterPro" id="IPR004360">
    <property type="entry name" value="Glyas_Fos-R_dOase_dom"/>
</dbReference>
<evidence type="ECO:0000259" key="1">
    <source>
        <dbReference type="PROSITE" id="PS51819"/>
    </source>
</evidence>
<evidence type="ECO:0000313" key="3">
    <source>
        <dbReference type="Proteomes" id="UP001148125"/>
    </source>
</evidence>
<dbReference type="RefSeq" id="WP_275120614.1">
    <property type="nucleotide sequence ID" value="NZ_JAOTPO010000025.1"/>
</dbReference>
<keyword evidence="3" id="KW-1185">Reference proteome</keyword>
<comment type="caution">
    <text evidence="2">The sequence shown here is derived from an EMBL/GenBank/DDBJ whole genome shotgun (WGS) entry which is preliminary data.</text>
</comment>
<dbReference type="Pfam" id="PF00903">
    <property type="entry name" value="Glyoxalase"/>
    <property type="match status" value="1"/>
</dbReference>
<feature type="domain" description="VOC" evidence="1">
    <location>
        <begin position="1"/>
        <end position="125"/>
    </location>
</feature>
<sequence length="144" mass="16714">MVGVELNMVVKDSLKALELYEKIFEVERVEVSDFPRGENEAVFTLYGFQIHMLDENPQFHLIAPNPDDPKTSWVNVTVPDIKDIYTKAMGLGCTEIQPVTEIADYGVSNAIFMDPFGYIWMLHQVHKEVSHEERIKLWEEKRDK</sequence>
<dbReference type="EMBL" id="JAOTPO010000025">
    <property type="protein sequence ID" value="MDE5416025.1"/>
    <property type="molecule type" value="Genomic_DNA"/>
</dbReference>
<protein>
    <submittedName>
        <fullName evidence="2">VOC family protein</fullName>
    </submittedName>
</protein>
<dbReference type="Gene3D" id="3.10.180.10">
    <property type="entry name" value="2,3-Dihydroxybiphenyl 1,2-Dioxygenase, domain 1"/>
    <property type="match status" value="1"/>
</dbReference>
<organism evidence="2 3">
    <name type="scientific">Alkalihalobacterium chitinilyticum</name>
    <dbReference type="NCBI Taxonomy" id="2980103"/>
    <lineage>
        <taxon>Bacteria</taxon>
        <taxon>Bacillati</taxon>
        <taxon>Bacillota</taxon>
        <taxon>Bacilli</taxon>
        <taxon>Bacillales</taxon>
        <taxon>Bacillaceae</taxon>
        <taxon>Alkalihalobacterium</taxon>
    </lineage>
</organism>
<dbReference type="PROSITE" id="PS51819">
    <property type="entry name" value="VOC"/>
    <property type="match status" value="1"/>
</dbReference>
<name>A0ABT5VL82_9BACI</name>
<dbReference type="InterPro" id="IPR037523">
    <property type="entry name" value="VOC_core"/>
</dbReference>
<dbReference type="InterPro" id="IPR029068">
    <property type="entry name" value="Glyas_Bleomycin-R_OHBP_Dase"/>
</dbReference>
<gene>
    <name evidence="2" type="ORF">N7Z68_22105</name>
</gene>
<evidence type="ECO:0000313" key="2">
    <source>
        <dbReference type="EMBL" id="MDE5416025.1"/>
    </source>
</evidence>
<accession>A0ABT5VL82</accession>